<comment type="caution">
    <text evidence="1">The sequence shown here is derived from an EMBL/GenBank/DDBJ whole genome shotgun (WGS) entry which is preliminary data.</text>
</comment>
<evidence type="ECO:0000313" key="1">
    <source>
        <dbReference type="EMBL" id="OAO91888.1"/>
    </source>
</evidence>
<dbReference type="Proteomes" id="UP000078284">
    <property type="component" value="Chromosome 5"/>
</dbReference>
<dbReference type="EMBL" id="LUHQ01000005">
    <property type="protein sequence ID" value="OAO91888.1"/>
    <property type="molecule type" value="Genomic_DNA"/>
</dbReference>
<reference evidence="2" key="1">
    <citation type="journal article" date="2016" name="Proc. Natl. Acad. Sci. U.S.A.">
        <title>Chromosome-level assembly of Arabidopsis thaliana Ler reveals the extent of translocation and inversion polymorphisms.</title>
        <authorList>
            <person name="Zapata L."/>
            <person name="Ding J."/>
            <person name="Willing E.M."/>
            <person name="Hartwig B."/>
            <person name="Bezdan D."/>
            <person name="Jiao W.B."/>
            <person name="Patel V."/>
            <person name="Velikkakam James G."/>
            <person name="Koornneef M."/>
            <person name="Ossowski S."/>
            <person name="Schneeberger K."/>
        </authorList>
    </citation>
    <scope>NUCLEOTIDE SEQUENCE [LARGE SCALE GENOMIC DNA]</scope>
    <source>
        <strain evidence="2">cv. Landsberg erecta</strain>
    </source>
</reference>
<accession>A0A178UDM8</accession>
<sequence length="58" mass="6951">MFVVYELTPNRFPISVIRFDFLRKTLWGFLQSARICRLGNRDLDWLIMENGGDDNFPR</sequence>
<proteinExistence type="predicted"/>
<dbReference type="AlphaFoldDB" id="A0A178UDM8"/>
<name>A0A178UDM8_ARATH</name>
<organism evidence="1 2">
    <name type="scientific">Arabidopsis thaliana</name>
    <name type="common">Mouse-ear cress</name>
    <dbReference type="NCBI Taxonomy" id="3702"/>
    <lineage>
        <taxon>Eukaryota</taxon>
        <taxon>Viridiplantae</taxon>
        <taxon>Streptophyta</taxon>
        <taxon>Embryophyta</taxon>
        <taxon>Tracheophyta</taxon>
        <taxon>Spermatophyta</taxon>
        <taxon>Magnoliopsida</taxon>
        <taxon>eudicotyledons</taxon>
        <taxon>Gunneridae</taxon>
        <taxon>Pentapetalae</taxon>
        <taxon>rosids</taxon>
        <taxon>malvids</taxon>
        <taxon>Brassicales</taxon>
        <taxon>Brassicaceae</taxon>
        <taxon>Camelineae</taxon>
        <taxon>Arabidopsis</taxon>
    </lineage>
</organism>
<evidence type="ECO:0000313" key="2">
    <source>
        <dbReference type="Proteomes" id="UP000078284"/>
    </source>
</evidence>
<gene>
    <name evidence="1" type="ordered locus">AXX17_At5g16900</name>
</gene>
<protein>
    <submittedName>
        <fullName evidence="1">Uncharacterized protein</fullName>
    </submittedName>
</protein>